<sequence length="255" mass="26419">MSGPRDWSPAGYWTEPAAQALRQARSRPRPLNGLVAVMLGLISAFLPLATTSRPGYTGWFFTTIGISAVVLAGRYRKAGGSLFLSSAGGLLGVLGTVLCVWSLIAFYSPASVPAFPTLQPITAAVAPIPPGAPAVQAGALPAPAPNVRVVAPFEDANIDPRNQLHANLVHVVFMLGGPLSYEQTQGMLPSALSVAPDGTVTSPGATYSKLAPYMALSYAVAPGGFTLTVKDIPSGMAVGVDPGSNRVIDRQRKEP</sequence>
<keyword evidence="3" id="KW-1185">Reference proteome</keyword>
<keyword evidence="1" id="KW-0812">Transmembrane</keyword>
<dbReference type="RefSeq" id="WP_163287817.1">
    <property type="nucleotide sequence ID" value="NZ_JAAGWY010000001.1"/>
</dbReference>
<feature type="transmembrane region" description="Helical" evidence="1">
    <location>
        <begin position="82"/>
        <end position="107"/>
    </location>
</feature>
<keyword evidence="1" id="KW-0472">Membrane</keyword>
<name>A0A6L9XTX9_9MICO</name>
<evidence type="ECO:0000313" key="3">
    <source>
        <dbReference type="Proteomes" id="UP000474967"/>
    </source>
</evidence>
<feature type="transmembrane region" description="Helical" evidence="1">
    <location>
        <begin position="56"/>
        <end position="75"/>
    </location>
</feature>
<accession>A0A6L9XTX9</accession>
<evidence type="ECO:0000313" key="2">
    <source>
        <dbReference type="EMBL" id="NEN04717.1"/>
    </source>
</evidence>
<evidence type="ECO:0000256" key="1">
    <source>
        <dbReference type="SAM" id="Phobius"/>
    </source>
</evidence>
<dbReference type="AlphaFoldDB" id="A0A6L9XTX9"/>
<dbReference type="Proteomes" id="UP000474967">
    <property type="component" value="Unassembled WGS sequence"/>
</dbReference>
<reference evidence="2 3" key="1">
    <citation type="journal article" date="2014" name="J. Microbiol.">
        <title>Diaminobutyricibacter tongyongensis gen. nov., sp. nov. and Homoserinibacter gongjuensis gen. nov., sp. nov. belong to the family Microbacteriaceae.</title>
        <authorList>
            <person name="Kim S.J."/>
            <person name="Ahn J.H."/>
            <person name="Weon H.Y."/>
            <person name="Hamada M."/>
            <person name="Suzuki K."/>
            <person name="Kwon S.W."/>
        </authorList>
    </citation>
    <scope>NUCLEOTIDE SEQUENCE [LARGE SCALE GENOMIC DNA]</scope>
    <source>
        <strain evidence="2 3">NBRC 108724</strain>
    </source>
</reference>
<protein>
    <submittedName>
        <fullName evidence="2">Uncharacterized protein</fullName>
    </submittedName>
</protein>
<gene>
    <name evidence="2" type="ORF">G3T36_02430</name>
</gene>
<keyword evidence="1" id="KW-1133">Transmembrane helix</keyword>
<comment type="caution">
    <text evidence="2">The sequence shown here is derived from an EMBL/GenBank/DDBJ whole genome shotgun (WGS) entry which is preliminary data.</text>
</comment>
<dbReference type="EMBL" id="JAAGWY010000001">
    <property type="protein sequence ID" value="NEN04717.1"/>
    <property type="molecule type" value="Genomic_DNA"/>
</dbReference>
<proteinExistence type="predicted"/>
<organism evidence="2 3">
    <name type="scientific">Leifsonia tongyongensis</name>
    <dbReference type="NCBI Taxonomy" id="1268043"/>
    <lineage>
        <taxon>Bacteria</taxon>
        <taxon>Bacillati</taxon>
        <taxon>Actinomycetota</taxon>
        <taxon>Actinomycetes</taxon>
        <taxon>Micrococcales</taxon>
        <taxon>Microbacteriaceae</taxon>
        <taxon>Leifsonia</taxon>
    </lineage>
</organism>
<feature type="transmembrane region" description="Helical" evidence="1">
    <location>
        <begin position="31"/>
        <end position="50"/>
    </location>
</feature>